<protein>
    <submittedName>
        <fullName evidence="1">Toxin-antitoxin system protein</fullName>
    </submittedName>
</protein>
<keyword evidence="2" id="KW-1185">Reference proteome</keyword>
<reference evidence="1 2" key="1">
    <citation type="submission" date="2020-12" db="EMBL/GenBank/DDBJ databases">
        <title>Whole genome sequences of gut porcine anaerobes.</title>
        <authorList>
            <person name="Kubasova T."/>
            <person name="Jahodarova E."/>
            <person name="Rychlik I."/>
        </authorList>
    </citation>
    <scope>NUCLEOTIDE SEQUENCE [LARGE SCALE GENOMIC DNA]</scope>
    <source>
        <strain evidence="1 2">An925</strain>
    </source>
</reference>
<dbReference type="EMBL" id="JADYTN010000014">
    <property type="protein sequence ID" value="MCF2563916.1"/>
    <property type="molecule type" value="Genomic_DNA"/>
</dbReference>
<comment type="caution">
    <text evidence="1">The sequence shown here is derived from an EMBL/GenBank/DDBJ whole genome shotgun (WGS) entry which is preliminary data.</text>
</comment>
<accession>A0ABS9CJ47</accession>
<sequence length="250" mass="29338">MEKKSNFFGFERPIENFFAYHCFGDKATEILRSIDQPYKDITHWSMDDLRFKRSMRFEHCTAIFVFTDDAEVYASEIDAFIKQYEDVVTNFFILDLHASSQYKIFKEKWEFYNILATRYCTLQDNILHFLLFFKHFIETMGRISMDYPHDFRSFMRTATFIAAGKAGAMKKAVDAIPHKNIRALMLGLEFQDYELDNANVKEDIDALASFFDQLPDSVLVYWQISYNIVNPHVEYIAGFDTEPVCGATHS</sequence>
<dbReference type="RefSeq" id="WP_301638117.1">
    <property type="nucleotide sequence ID" value="NZ_JADYTN010000014.1"/>
</dbReference>
<name>A0ABS9CJ47_9BACT</name>
<dbReference type="Proteomes" id="UP001200470">
    <property type="component" value="Unassembled WGS sequence"/>
</dbReference>
<gene>
    <name evidence="1" type="ORF">I6E12_07300</name>
</gene>
<evidence type="ECO:0000313" key="1">
    <source>
        <dbReference type="EMBL" id="MCF2563916.1"/>
    </source>
</evidence>
<organism evidence="1 2">
    <name type="scientific">Xylanibacter brevis</name>
    <dbReference type="NCBI Taxonomy" id="83231"/>
    <lineage>
        <taxon>Bacteria</taxon>
        <taxon>Pseudomonadati</taxon>
        <taxon>Bacteroidota</taxon>
        <taxon>Bacteroidia</taxon>
        <taxon>Bacteroidales</taxon>
        <taxon>Prevotellaceae</taxon>
        <taxon>Xylanibacter</taxon>
    </lineage>
</organism>
<proteinExistence type="predicted"/>
<evidence type="ECO:0000313" key="2">
    <source>
        <dbReference type="Proteomes" id="UP001200470"/>
    </source>
</evidence>